<dbReference type="PROSITE" id="PS50156">
    <property type="entry name" value="SSD"/>
    <property type="match status" value="1"/>
</dbReference>
<evidence type="ECO:0000256" key="6">
    <source>
        <dbReference type="ARBA" id="ARBA00022692"/>
    </source>
</evidence>
<feature type="transmembrane region" description="Helical" evidence="10">
    <location>
        <begin position="350"/>
        <end position="369"/>
    </location>
</feature>
<feature type="transmembrane region" description="Helical" evidence="10">
    <location>
        <begin position="926"/>
        <end position="950"/>
    </location>
</feature>
<dbReference type="PRINTS" id="PR00702">
    <property type="entry name" value="ACRIFLAVINRP"/>
</dbReference>
<evidence type="ECO:0000256" key="1">
    <source>
        <dbReference type="ARBA" id="ARBA00004429"/>
    </source>
</evidence>
<dbReference type="SUPFAM" id="SSF82866">
    <property type="entry name" value="Multidrug efflux transporter AcrB transmembrane domain"/>
    <property type="match status" value="2"/>
</dbReference>
<evidence type="ECO:0000313" key="13">
    <source>
        <dbReference type="Proteomes" id="UP000541810"/>
    </source>
</evidence>
<keyword evidence="7 10" id="KW-1133">Transmembrane helix</keyword>
<feature type="transmembrane region" description="Helical" evidence="10">
    <location>
        <begin position="12"/>
        <end position="33"/>
    </location>
</feature>
<name>A0A7X0H590_9BACT</name>
<feature type="transmembrane region" description="Helical" evidence="10">
    <location>
        <begin position="976"/>
        <end position="996"/>
    </location>
</feature>
<evidence type="ECO:0000256" key="8">
    <source>
        <dbReference type="ARBA" id="ARBA00023136"/>
    </source>
</evidence>
<sequence length="1061" mass="114114">MISRFFIDRPVFAAVVAIIMMIVGGVSVLVLPIEQYPEIAPPVVQVTASYPGADAQTVVDTVTAPLEQQINGVEGMIYMSSTSTSEGTCTINVTFELGTDPDLASVYTQNRVAIAEPRLPEEVTRQGVQTKKRSTSLLQVVSVYAETDENGNPINPSYDELFLSNYVEIYVKDRLARVPGVGEVFVFGGKPFAMRIWLDPEKLAARDLTTVDLLDALRSQNVQVSGGKIGQEPASTQDGFQYTVTTLGRLQSVEQFEEIIVKVGEDQRTVRVKDVARVELSSQDYAWSAEVNGRPAATLGVYQLPGSNAVAVAEGINAAMAELERDFPPGLKQKVTFDFTTFVTASIEEVVTTLFITIFLVFLITYLFMQNLRATLVPAVTIPVSLLATFGVLLIFGFSLNMLTLFGLILAVGIVVDDAIVVVENTSRNIDEKGLDPKEAARQAMDEVSGALIATTLVVLAVFIPTALLGGLTGVLYRQFAITIAVATSFSTINALTLSPALCGLLLRPQKQVRFPLFVLFNKTLNGTRTGYLWLVQKGVRLALIVLIVFGGFVALTGGLYKKTPTGFVPSDDLGYFFVNVQLPDAAKLARTREVVNQVDEILFSTEGVVDIISVNGYSILSGTQASNNGFSIAILEGWDDRPHVDEILAQVAPRLAQIPEGVVFPFTPPPIQGLGASGGFEYQLQDRSDAGVGALQDVADAMVAAGTQDPTLTQMFSSFRARVPQLFVDIDRVKAQKLGVPLGVVFDTMATNLGGAYVNDFNYFGRVFRVYAQAEADFRRSAEDITLLKVRNQNGDTLPLDSVARVEDSLGAAAIVRFNQYPAATITGSATSGVSSGQAIESMRRLSDEVLPPGFSYAWSGQTYQELEAGSQASVAFAMAFIIVFLVLAAQYESWTTPISILFTVPLGVFGALVGVNALGLDNNIYTQVGFVLLISLVAKNAILIVEFARDLRMNQARSIADAAIEAAKLRFRPILMTAFSFVFGTAPLVIATGAGASSRRSLGTAVFFGMLLATIVGVIFVPVFFYIIQTMAEKVKPPKKAADASPPQPSGDTGAPNPA</sequence>
<evidence type="ECO:0000256" key="10">
    <source>
        <dbReference type="SAM" id="Phobius"/>
    </source>
</evidence>
<keyword evidence="8 10" id="KW-0472">Membrane</keyword>
<dbReference type="NCBIfam" id="NF000282">
    <property type="entry name" value="RND_permease_1"/>
    <property type="match status" value="1"/>
</dbReference>
<dbReference type="InterPro" id="IPR001036">
    <property type="entry name" value="Acrflvin-R"/>
</dbReference>
<feature type="region of interest" description="Disordered" evidence="9">
    <location>
        <begin position="1037"/>
        <end position="1061"/>
    </location>
</feature>
<dbReference type="Pfam" id="PF00873">
    <property type="entry name" value="ACR_tran"/>
    <property type="match status" value="1"/>
</dbReference>
<dbReference type="InterPro" id="IPR000731">
    <property type="entry name" value="SSD"/>
</dbReference>
<feature type="domain" description="SSD" evidence="11">
    <location>
        <begin position="341"/>
        <end position="505"/>
    </location>
</feature>
<dbReference type="NCBIfam" id="TIGR00915">
    <property type="entry name" value="2A0602"/>
    <property type="match status" value="1"/>
</dbReference>
<feature type="transmembrane region" description="Helical" evidence="10">
    <location>
        <begin position="900"/>
        <end position="920"/>
    </location>
</feature>
<evidence type="ECO:0000256" key="9">
    <source>
        <dbReference type="SAM" id="MobiDB-lite"/>
    </source>
</evidence>
<keyword evidence="3" id="KW-0813">Transport</keyword>
<dbReference type="GO" id="GO:0042910">
    <property type="term" value="F:xenobiotic transmembrane transporter activity"/>
    <property type="evidence" value="ECO:0007669"/>
    <property type="project" value="TreeGrafter"/>
</dbReference>
<keyword evidence="6 10" id="KW-0812">Transmembrane</keyword>
<comment type="caution">
    <text evidence="12">The sequence shown here is derived from an EMBL/GenBank/DDBJ whole genome shotgun (WGS) entry which is preliminary data.</text>
</comment>
<reference evidence="12 13" key="1">
    <citation type="submission" date="2020-08" db="EMBL/GenBank/DDBJ databases">
        <title>Genomic Encyclopedia of Type Strains, Phase IV (KMG-IV): sequencing the most valuable type-strain genomes for metagenomic binning, comparative biology and taxonomic classification.</title>
        <authorList>
            <person name="Goeker M."/>
        </authorList>
    </citation>
    <scope>NUCLEOTIDE SEQUENCE [LARGE SCALE GENOMIC DNA]</scope>
    <source>
        <strain evidence="12 13">DSM 103725</strain>
    </source>
</reference>
<dbReference type="SUPFAM" id="SSF82714">
    <property type="entry name" value="Multidrug efflux transporter AcrB TolC docking domain, DN and DC subdomains"/>
    <property type="match status" value="2"/>
</dbReference>
<dbReference type="Gene3D" id="1.20.1640.10">
    <property type="entry name" value="Multidrug efflux transporter AcrB transmembrane domain"/>
    <property type="match status" value="2"/>
</dbReference>
<dbReference type="Gene3D" id="3.30.2090.10">
    <property type="entry name" value="Multidrug efflux transporter AcrB TolC docking domain, DN and DC subdomains"/>
    <property type="match status" value="2"/>
</dbReference>
<comment type="similarity">
    <text evidence="2">Belongs to the resistance-nodulation-cell division (RND) (TC 2.A.6) family.</text>
</comment>
<evidence type="ECO:0000256" key="7">
    <source>
        <dbReference type="ARBA" id="ARBA00022989"/>
    </source>
</evidence>
<evidence type="ECO:0000313" key="12">
    <source>
        <dbReference type="EMBL" id="MBB6429484.1"/>
    </source>
</evidence>
<organism evidence="12 13">
    <name type="scientific">Algisphaera agarilytica</name>
    <dbReference type="NCBI Taxonomy" id="1385975"/>
    <lineage>
        <taxon>Bacteria</taxon>
        <taxon>Pseudomonadati</taxon>
        <taxon>Planctomycetota</taxon>
        <taxon>Phycisphaerae</taxon>
        <taxon>Phycisphaerales</taxon>
        <taxon>Phycisphaeraceae</taxon>
        <taxon>Algisphaera</taxon>
    </lineage>
</organism>
<dbReference type="Gene3D" id="3.30.70.1430">
    <property type="entry name" value="Multidrug efflux transporter AcrB pore domain"/>
    <property type="match status" value="2"/>
</dbReference>
<comment type="subcellular location">
    <subcellularLocation>
        <location evidence="1">Cell inner membrane</location>
        <topology evidence="1">Multi-pass membrane protein</topology>
    </subcellularLocation>
</comment>
<dbReference type="AlphaFoldDB" id="A0A7X0H590"/>
<dbReference type="Proteomes" id="UP000541810">
    <property type="component" value="Unassembled WGS sequence"/>
</dbReference>
<dbReference type="SUPFAM" id="SSF82693">
    <property type="entry name" value="Multidrug efflux transporter AcrB pore domain, PN1, PN2, PC1 and PC2 subdomains"/>
    <property type="match status" value="4"/>
</dbReference>
<keyword evidence="4" id="KW-1003">Cell membrane</keyword>
<dbReference type="EMBL" id="JACHGY010000001">
    <property type="protein sequence ID" value="MBB6429484.1"/>
    <property type="molecule type" value="Genomic_DNA"/>
</dbReference>
<dbReference type="PANTHER" id="PTHR32063">
    <property type="match status" value="1"/>
</dbReference>
<keyword evidence="13" id="KW-1185">Reference proteome</keyword>
<dbReference type="GO" id="GO:0005886">
    <property type="term" value="C:plasma membrane"/>
    <property type="evidence" value="ECO:0007669"/>
    <property type="project" value="UniProtKB-SubCell"/>
</dbReference>
<evidence type="ECO:0000256" key="4">
    <source>
        <dbReference type="ARBA" id="ARBA00022475"/>
    </source>
</evidence>
<accession>A0A7X0H590</accession>
<feature type="transmembrane region" description="Helical" evidence="10">
    <location>
        <begin position="1008"/>
        <end position="1030"/>
    </location>
</feature>
<dbReference type="GO" id="GO:0009636">
    <property type="term" value="P:response to toxic substance"/>
    <property type="evidence" value="ECO:0007669"/>
    <property type="project" value="UniProtKB-ARBA"/>
</dbReference>
<proteinExistence type="inferred from homology"/>
<dbReference type="GO" id="GO:0015562">
    <property type="term" value="F:efflux transmembrane transporter activity"/>
    <property type="evidence" value="ECO:0007669"/>
    <property type="project" value="InterPro"/>
</dbReference>
<feature type="transmembrane region" description="Helical" evidence="10">
    <location>
        <begin position="874"/>
        <end position="893"/>
    </location>
</feature>
<evidence type="ECO:0000256" key="2">
    <source>
        <dbReference type="ARBA" id="ARBA00010942"/>
    </source>
</evidence>
<keyword evidence="5" id="KW-0997">Cell inner membrane</keyword>
<evidence type="ECO:0000256" key="3">
    <source>
        <dbReference type="ARBA" id="ARBA00022448"/>
    </source>
</evidence>
<dbReference type="FunFam" id="3.30.70.1430:FF:000001">
    <property type="entry name" value="Efflux pump membrane transporter"/>
    <property type="match status" value="1"/>
</dbReference>
<dbReference type="InterPro" id="IPR004764">
    <property type="entry name" value="MdtF-like"/>
</dbReference>
<evidence type="ECO:0000259" key="11">
    <source>
        <dbReference type="PROSITE" id="PS50156"/>
    </source>
</evidence>
<protein>
    <submittedName>
        <fullName evidence="12">HAE1 family hydrophobic/amphiphilic exporter-1</fullName>
    </submittedName>
</protein>
<feature type="transmembrane region" description="Helical" evidence="10">
    <location>
        <begin position="542"/>
        <end position="561"/>
    </location>
</feature>
<dbReference type="Gene3D" id="3.30.70.1440">
    <property type="entry name" value="Multidrug efflux transporter AcrB pore domain"/>
    <property type="match status" value="1"/>
</dbReference>
<dbReference type="Gene3D" id="3.30.70.1320">
    <property type="entry name" value="Multidrug efflux transporter AcrB pore domain like"/>
    <property type="match status" value="1"/>
</dbReference>
<gene>
    <name evidence="12" type="ORF">HNQ40_001290</name>
</gene>
<dbReference type="PANTHER" id="PTHR32063:SF11">
    <property type="entry name" value="CATION OR DRUG EFFLUX SYSTEM PROTEIN"/>
    <property type="match status" value="1"/>
</dbReference>
<feature type="transmembrane region" description="Helical" evidence="10">
    <location>
        <begin position="402"/>
        <end position="423"/>
    </location>
</feature>
<feature type="transmembrane region" description="Helical" evidence="10">
    <location>
        <begin position="480"/>
        <end position="507"/>
    </location>
</feature>
<dbReference type="RefSeq" id="WP_184677060.1">
    <property type="nucleotide sequence ID" value="NZ_JACHGY010000001.1"/>
</dbReference>
<feature type="transmembrane region" description="Helical" evidence="10">
    <location>
        <begin position="448"/>
        <end position="468"/>
    </location>
</feature>
<feature type="transmembrane region" description="Helical" evidence="10">
    <location>
        <begin position="376"/>
        <end position="396"/>
    </location>
</feature>
<evidence type="ECO:0000256" key="5">
    <source>
        <dbReference type="ARBA" id="ARBA00022519"/>
    </source>
</evidence>
<dbReference type="InterPro" id="IPR027463">
    <property type="entry name" value="AcrB_DN_DC_subdom"/>
</dbReference>
<dbReference type="FunFam" id="1.20.1640.10:FF:000001">
    <property type="entry name" value="Efflux pump membrane transporter"/>
    <property type="match status" value="1"/>
</dbReference>